<accession>A0A7S2KE04</accession>
<keyword evidence="2" id="KW-0489">Methyltransferase</keyword>
<evidence type="ECO:0000313" key="6">
    <source>
        <dbReference type="EMBL" id="CAD9574164.1"/>
    </source>
</evidence>
<gene>
    <name evidence="6" type="ORF">LDAN0321_LOCUS8410</name>
</gene>
<keyword evidence="1" id="KW-0694">RNA-binding</keyword>
<keyword evidence="3" id="KW-0808">Transferase</keyword>
<reference evidence="6" key="1">
    <citation type="submission" date="2021-01" db="EMBL/GenBank/DDBJ databases">
        <authorList>
            <person name="Corre E."/>
            <person name="Pelletier E."/>
            <person name="Niang G."/>
            <person name="Scheremetjew M."/>
            <person name="Finn R."/>
            <person name="Kale V."/>
            <person name="Holt S."/>
            <person name="Cochrane G."/>
            <person name="Meng A."/>
            <person name="Brown T."/>
            <person name="Cohen L."/>
        </authorList>
    </citation>
    <scope>NUCLEOTIDE SEQUENCE</scope>
    <source>
        <strain evidence="6">B650</strain>
    </source>
</reference>
<evidence type="ECO:0000259" key="5">
    <source>
        <dbReference type="Pfam" id="PF00588"/>
    </source>
</evidence>
<organism evidence="6">
    <name type="scientific">Leptocylindrus danicus</name>
    <dbReference type="NCBI Taxonomy" id="163516"/>
    <lineage>
        <taxon>Eukaryota</taxon>
        <taxon>Sar</taxon>
        <taxon>Stramenopiles</taxon>
        <taxon>Ochrophyta</taxon>
        <taxon>Bacillariophyta</taxon>
        <taxon>Coscinodiscophyceae</taxon>
        <taxon>Chaetocerotophycidae</taxon>
        <taxon>Leptocylindrales</taxon>
        <taxon>Leptocylindraceae</taxon>
        <taxon>Leptocylindrus</taxon>
    </lineage>
</organism>
<dbReference type="Pfam" id="PF00588">
    <property type="entry name" value="SpoU_methylase"/>
    <property type="match status" value="1"/>
</dbReference>
<protein>
    <recommendedName>
        <fullName evidence="5">tRNA/rRNA methyltransferase SpoU type domain-containing protein</fullName>
    </recommendedName>
</protein>
<dbReference type="Gene3D" id="3.40.1280.10">
    <property type="match status" value="1"/>
</dbReference>
<dbReference type="AlphaFoldDB" id="A0A7S2KE04"/>
<dbReference type="InterPro" id="IPR001537">
    <property type="entry name" value="SpoU_MeTrfase"/>
</dbReference>
<evidence type="ECO:0000256" key="1">
    <source>
        <dbReference type="ARBA" id="ARBA00022555"/>
    </source>
</evidence>
<evidence type="ECO:0000256" key="4">
    <source>
        <dbReference type="SAM" id="MobiDB-lite"/>
    </source>
</evidence>
<sequence>MSKPKQKPKEEVMDTVDLPMRILRKAETAIQGRTSRFLIVVERCTDDHNYSAIIRTAEALGIQHLWLIDPQNATQAHQNQQQNQPQNQNELHPIASESDVTIEHTTRTRTRTRTTGNEEVIIRSTGNVNKKATAADVQNRSAHNMFARMATDWTSIREFRTTKECLDALREDGRTIWVTDLSQLAVRMTQEDLPAVSVHPNDDNAKNIAADDSSSSSYSGVHVVPERLAIVFGTESVGCTQEMLVAADLRVYLPLRGFADSLNLSVATALCLQQLFHLAPDAVGDMSEAERCALRRRWYPKLASQRILSRSEKKRRATLVSNIAAAKRIPKEHGHYDGTNEHELRRVEKLKNLPAWEKELAELDRTAWEKSVASVEKFVQDPPAPLTDMRRADEHRVMYVGKNTRKRNSENWQGMAATKNAASLESISAKQFKSWADEATSN</sequence>
<dbReference type="GO" id="GO:0008173">
    <property type="term" value="F:RNA methyltransferase activity"/>
    <property type="evidence" value="ECO:0007669"/>
    <property type="project" value="InterPro"/>
</dbReference>
<evidence type="ECO:0000256" key="2">
    <source>
        <dbReference type="ARBA" id="ARBA00022603"/>
    </source>
</evidence>
<dbReference type="CDD" id="cd18092">
    <property type="entry name" value="SpoU-like_TrmH"/>
    <property type="match status" value="1"/>
</dbReference>
<proteinExistence type="predicted"/>
<dbReference type="GO" id="GO:0002938">
    <property type="term" value="P:tRNA guanine ribose methylation"/>
    <property type="evidence" value="ECO:0007669"/>
    <property type="project" value="TreeGrafter"/>
</dbReference>
<dbReference type="SUPFAM" id="SSF75217">
    <property type="entry name" value="alpha/beta knot"/>
    <property type="match status" value="2"/>
</dbReference>
<feature type="domain" description="tRNA/rRNA methyltransferase SpoU type" evidence="5">
    <location>
        <begin position="134"/>
        <end position="272"/>
    </location>
</feature>
<feature type="region of interest" description="Disordered" evidence="4">
    <location>
        <begin position="94"/>
        <end position="115"/>
    </location>
</feature>
<feature type="region of interest" description="Disordered" evidence="4">
    <location>
        <begin position="196"/>
        <end position="215"/>
    </location>
</feature>
<dbReference type="InterPro" id="IPR029028">
    <property type="entry name" value="Alpha/beta_knot_MTases"/>
</dbReference>
<evidence type="ECO:0000256" key="3">
    <source>
        <dbReference type="ARBA" id="ARBA00022679"/>
    </source>
</evidence>
<name>A0A7S2KE04_9STRA</name>
<keyword evidence="1" id="KW-0820">tRNA-binding</keyword>
<dbReference type="InterPro" id="IPR029026">
    <property type="entry name" value="tRNA_m1G_MTases_N"/>
</dbReference>
<dbReference type="GO" id="GO:0000049">
    <property type="term" value="F:tRNA binding"/>
    <property type="evidence" value="ECO:0007669"/>
    <property type="project" value="UniProtKB-KW"/>
</dbReference>
<dbReference type="InterPro" id="IPR033671">
    <property type="entry name" value="TrmH"/>
</dbReference>
<dbReference type="PANTHER" id="PTHR43453">
    <property type="entry name" value="RRNA METHYLASE-LIKE"/>
    <property type="match status" value="1"/>
</dbReference>
<dbReference type="PANTHER" id="PTHR43453:SF3">
    <property type="entry name" value="TRNA_RRNA METHYLTRANSFERASE SPOU TYPE DOMAIN-CONTAINING PROTEIN"/>
    <property type="match status" value="1"/>
</dbReference>
<dbReference type="EMBL" id="HBGY01013117">
    <property type="protein sequence ID" value="CAD9574164.1"/>
    <property type="molecule type" value="Transcribed_RNA"/>
</dbReference>
<feature type="compositionally biased region" description="Low complexity" evidence="4">
    <location>
        <begin position="206"/>
        <end position="215"/>
    </location>
</feature>